<dbReference type="GO" id="GO:0016691">
    <property type="term" value="F:chloride peroxidase activity"/>
    <property type="evidence" value="ECO:0007669"/>
    <property type="project" value="UniProtKB-EC"/>
</dbReference>
<reference evidence="2 3" key="1">
    <citation type="submission" date="2018-06" db="EMBL/GenBank/DDBJ databases">
        <authorList>
            <consortium name="Pathogen Informatics"/>
            <person name="Doyle S."/>
        </authorList>
    </citation>
    <scope>NUCLEOTIDE SEQUENCE [LARGE SCALE GENOMIC DNA]</scope>
    <source>
        <strain evidence="2 3">NCTC13184</strain>
    </source>
</reference>
<protein>
    <submittedName>
        <fullName evidence="2">Non-heme chloroperoxidase</fullName>
        <ecNumber evidence="2">1.11.1.10</ecNumber>
    </submittedName>
</protein>
<dbReference type="InterPro" id="IPR000073">
    <property type="entry name" value="AB_hydrolase_1"/>
</dbReference>
<keyword evidence="2" id="KW-0575">Peroxidase</keyword>
<dbReference type="EMBL" id="UGRU01000001">
    <property type="protein sequence ID" value="SUA45181.1"/>
    <property type="molecule type" value="Genomic_DNA"/>
</dbReference>
<evidence type="ECO:0000259" key="1">
    <source>
        <dbReference type="Pfam" id="PF12697"/>
    </source>
</evidence>
<accession>A0A378WXK9</accession>
<sequence>MTSSVLTSVHSTDGSTIAVETVGCGTPVILIGGAFNDRSTVTALAETLAPHVRAISYDRRGRGGSSDIRGDFAVRSEIDDLAAVIEHVGGVAGVFGHSSGAALALEAVMRGLPIDKVAVYEMPAVVDGNRAEPPADVFDRLVALLASGDNDGAAELFLTEQVGVPAPFVAEMRTAPMWEFLRAQAHTLPYDVAVCGPRMRLQSDRYAAITIPALVVDGDQTWPWIHTANQALAAAIPHSRREVLPGADHEVLGRPELLAPLLLDFFA</sequence>
<gene>
    <name evidence="2" type="primary">cpo_1</name>
    <name evidence="2" type="ORF">NCTC13184_03703</name>
</gene>
<dbReference type="Pfam" id="PF12697">
    <property type="entry name" value="Abhydrolase_6"/>
    <property type="match status" value="1"/>
</dbReference>
<dbReference type="PANTHER" id="PTHR43433:SF10">
    <property type="entry name" value="AB HYDROLASE-1 DOMAIN-CONTAINING PROTEIN"/>
    <property type="match status" value="1"/>
</dbReference>
<dbReference type="InterPro" id="IPR050471">
    <property type="entry name" value="AB_hydrolase"/>
</dbReference>
<keyword evidence="2" id="KW-0560">Oxidoreductase</keyword>
<dbReference type="InterPro" id="IPR029058">
    <property type="entry name" value="AB_hydrolase_fold"/>
</dbReference>
<evidence type="ECO:0000313" key="3">
    <source>
        <dbReference type="Proteomes" id="UP000255082"/>
    </source>
</evidence>
<dbReference type="EC" id="1.11.1.10" evidence="2"/>
<dbReference type="Proteomes" id="UP000255082">
    <property type="component" value="Unassembled WGS sequence"/>
</dbReference>
<dbReference type="OrthoDB" id="63519at2"/>
<evidence type="ECO:0000313" key="2">
    <source>
        <dbReference type="EMBL" id="SUA45181.1"/>
    </source>
</evidence>
<dbReference type="Gene3D" id="3.40.50.1820">
    <property type="entry name" value="alpha/beta hydrolase"/>
    <property type="match status" value="1"/>
</dbReference>
<name>A0A378WXK9_9NOCA</name>
<feature type="domain" description="AB hydrolase-1" evidence="1">
    <location>
        <begin position="29"/>
        <end position="259"/>
    </location>
</feature>
<dbReference type="SUPFAM" id="SSF53474">
    <property type="entry name" value="alpha/beta-Hydrolases"/>
    <property type="match status" value="1"/>
</dbReference>
<proteinExistence type="predicted"/>
<organism evidence="2 3">
    <name type="scientific">Nocardia africana</name>
    <dbReference type="NCBI Taxonomy" id="134964"/>
    <lineage>
        <taxon>Bacteria</taxon>
        <taxon>Bacillati</taxon>
        <taxon>Actinomycetota</taxon>
        <taxon>Actinomycetes</taxon>
        <taxon>Mycobacteriales</taxon>
        <taxon>Nocardiaceae</taxon>
        <taxon>Nocardia</taxon>
    </lineage>
</organism>
<dbReference type="PANTHER" id="PTHR43433">
    <property type="entry name" value="HYDROLASE, ALPHA/BETA FOLD FAMILY PROTEIN"/>
    <property type="match status" value="1"/>
</dbReference>
<dbReference type="RefSeq" id="WP_062964343.1">
    <property type="nucleotide sequence ID" value="NZ_JAJFOE010000001.1"/>
</dbReference>
<dbReference type="AlphaFoldDB" id="A0A378WXK9"/>